<reference evidence="1" key="1">
    <citation type="submission" date="2023-03" db="EMBL/GenBank/DDBJ databases">
        <title>Massive genome expansion in bonnet fungi (Mycena s.s.) driven by repeated elements and novel gene families across ecological guilds.</title>
        <authorList>
            <consortium name="Lawrence Berkeley National Laboratory"/>
            <person name="Harder C.B."/>
            <person name="Miyauchi S."/>
            <person name="Viragh M."/>
            <person name="Kuo A."/>
            <person name="Thoen E."/>
            <person name="Andreopoulos B."/>
            <person name="Lu D."/>
            <person name="Skrede I."/>
            <person name="Drula E."/>
            <person name="Henrissat B."/>
            <person name="Morin E."/>
            <person name="Kohler A."/>
            <person name="Barry K."/>
            <person name="LaButti K."/>
            <person name="Morin E."/>
            <person name="Salamov A."/>
            <person name="Lipzen A."/>
            <person name="Mereny Z."/>
            <person name="Hegedus B."/>
            <person name="Baldrian P."/>
            <person name="Stursova M."/>
            <person name="Weitz H."/>
            <person name="Taylor A."/>
            <person name="Grigoriev I.V."/>
            <person name="Nagy L.G."/>
            <person name="Martin F."/>
            <person name="Kauserud H."/>
        </authorList>
    </citation>
    <scope>NUCLEOTIDE SEQUENCE</scope>
    <source>
        <strain evidence="1">9144</strain>
    </source>
</reference>
<comment type="caution">
    <text evidence="1">The sequence shown here is derived from an EMBL/GenBank/DDBJ whole genome shotgun (WGS) entry which is preliminary data.</text>
</comment>
<dbReference type="AlphaFoldDB" id="A0AAD6YKY7"/>
<proteinExistence type="predicted"/>
<evidence type="ECO:0000313" key="1">
    <source>
        <dbReference type="EMBL" id="KAJ7222343.1"/>
    </source>
</evidence>
<accession>A0AAD6YKY7</accession>
<organism evidence="1 2">
    <name type="scientific">Mycena pura</name>
    <dbReference type="NCBI Taxonomy" id="153505"/>
    <lineage>
        <taxon>Eukaryota</taxon>
        <taxon>Fungi</taxon>
        <taxon>Dikarya</taxon>
        <taxon>Basidiomycota</taxon>
        <taxon>Agaricomycotina</taxon>
        <taxon>Agaricomycetes</taxon>
        <taxon>Agaricomycetidae</taxon>
        <taxon>Agaricales</taxon>
        <taxon>Marasmiineae</taxon>
        <taxon>Mycenaceae</taxon>
        <taxon>Mycena</taxon>
    </lineage>
</organism>
<name>A0AAD6YKY7_9AGAR</name>
<evidence type="ECO:0000313" key="2">
    <source>
        <dbReference type="Proteomes" id="UP001219525"/>
    </source>
</evidence>
<dbReference type="Proteomes" id="UP001219525">
    <property type="component" value="Unassembled WGS sequence"/>
</dbReference>
<dbReference type="EMBL" id="JARJCW010000007">
    <property type="protein sequence ID" value="KAJ7222343.1"/>
    <property type="molecule type" value="Genomic_DNA"/>
</dbReference>
<sequence length="133" mass="14975">GRLPPAIGCQLYYALIDCHLTHACDIVIDVDYTSLELLDSLNRALLHRILGVGKRSGVVQLYSELGIYPLRVHRIQLALHYLRYLVQLPDLHLAHKALLEGDNLRSRGVSSWIGDLEIVLGNLPFAMPRGYCF</sequence>
<feature type="non-terminal residue" evidence="1">
    <location>
        <position position="1"/>
    </location>
</feature>
<gene>
    <name evidence="1" type="ORF">GGX14DRAFT_353172</name>
</gene>
<protein>
    <submittedName>
        <fullName evidence="1">Uncharacterized protein</fullName>
    </submittedName>
</protein>
<keyword evidence="2" id="KW-1185">Reference proteome</keyword>